<dbReference type="InterPro" id="IPR013785">
    <property type="entry name" value="Aldolase_TIM"/>
</dbReference>
<dbReference type="PATRIC" id="fig|49338.4.peg.4712"/>
<proteinExistence type="inferred from homology"/>
<organism evidence="4">
    <name type="scientific">Desulfitobacterium hafniense</name>
    <name type="common">Desulfitobacterium frappieri</name>
    <dbReference type="NCBI Taxonomy" id="49338"/>
    <lineage>
        <taxon>Bacteria</taxon>
        <taxon>Bacillati</taxon>
        <taxon>Bacillota</taxon>
        <taxon>Clostridia</taxon>
        <taxon>Eubacteriales</taxon>
        <taxon>Desulfitobacteriaceae</taxon>
        <taxon>Desulfitobacterium</taxon>
    </lineage>
</organism>
<dbReference type="InterPro" id="IPR002932">
    <property type="entry name" value="Glu_synthdom"/>
</dbReference>
<dbReference type="Pfam" id="PF01645">
    <property type="entry name" value="Glu_synthase"/>
    <property type="match status" value="1"/>
</dbReference>
<dbReference type="GO" id="GO:0006537">
    <property type="term" value="P:glutamate biosynthetic process"/>
    <property type="evidence" value="ECO:0007669"/>
    <property type="project" value="InterPro"/>
</dbReference>
<dbReference type="PANTHER" id="PTHR43819:SF1">
    <property type="entry name" value="ARCHAEAL-TYPE GLUTAMATE SYNTHASE [NADPH]"/>
    <property type="match status" value="1"/>
</dbReference>
<evidence type="ECO:0000259" key="3">
    <source>
        <dbReference type="Pfam" id="PF01645"/>
    </source>
</evidence>
<dbReference type="RefSeq" id="WP_144676603.1">
    <property type="nucleotide sequence ID" value="NZ_LK996017.1"/>
</dbReference>
<comment type="similarity">
    <text evidence="1 2">Belongs to the glutamate synthase family.</text>
</comment>
<dbReference type="GO" id="GO:0015930">
    <property type="term" value="F:glutamate synthase activity"/>
    <property type="evidence" value="ECO:0007669"/>
    <property type="project" value="InterPro"/>
</dbReference>
<name>A0A098B5U9_DESHA</name>
<dbReference type="EMBL" id="LK996017">
    <property type="protein sequence ID" value="CDX04263.1"/>
    <property type="molecule type" value="Genomic_DNA"/>
</dbReference>
<evidence type="ECO:0000256" key="2">
    <source>
        <dbReference type="PIRNR" id="PIRNR006429"/>
    </source>
</evidence>
<protein>
    <submittedName>
        <fullName evidence="4">Archaeal glutamate synthase [NADPH]</fullName>
    </submittedName>
</protein>
<dbReference type="SUPFAM" id="SSF51395">
    <property type="entry name" value="FMN-linked oxidoreductases"/>
    <property type="match status" value="1"/>
</dbReference>
<dbReference type="PIRSF" id="PIRSF006429">
    <property type="entry name" value="GOGAT_lg_2"/>
    <property type="match status" value="1"/>
</dbReference>
<dbReference type="CDD" id="cd02808">
    <property type="entry name" value="GltS_FMN"/>
    <property type="match status" value="1"/>
</dbReference>
<sequence>MINELMLRLMNPLTDGMLKTMLTESYPNNPMVMTTTFEKLTLRAVIEAGIRAETGKALTRPMGSPLRLSPWEQLLLNPRQLFELPTPDDTTIDTKVVIGPQAQKPLKLDTPILITGMSYGGSLNLPMKIALAKGASTAGTATNTGESAVSEEEREAADFLIGQYNRGGWLNSPEQLGLVDAIEVQLGQGAWGGAVSSSVKEEDMDEHLRVLWQIDEGGSTGKSSRLPEVNSPEDLVKLIKKLKKEYSVPVGIKIAATHFMERELEVIAKTEADFICIDGQEGGTAASSPTLEDDMGLPTLFGLGRTINWLKGQNLREQFTVIAAGGFRTPGEILKALALGADAVYIGSIAIMAALQSQITKALPQHPAHQLALYNGSLAEEFDIEEGSRCLANFLLSCQEELKMALQAMGKKAIQELGREDLVCLDPELARNLQIGYAGTPAVNYWGSPLAAR</sequence>
<dbReference type="PANTHER" id="PTHR43819">
    <property type="entry name" value="ARCHAEAL-TYPE GLUTAMATE SYNTHASE [NADPH]"/>
    <property type="match status" value="1"/>
</dbReference>
<gene>
    <name evidence="4" type="ORF">DPCES_4377</name>
</gene>
<feature type="domain" description="Glutamate synthase" evidence="3">
    <location>
        <begin position="98"/>
        <end position="411"/>
    </location>
</feature>
<reference evidence="4" key="1">
    <citation type="submission" date="2014-07" db="EMBL/GenBank/DDBJ databases">
        <authorList>
            <person name="Hornung V.Bastian."/>
        </authorList>
    </citation>
    <scope>NUCLEOTIDE SEQUENCE</scope>
    <source>
        <strain evidence="4">PCE-S</strain>
    </source>
</reference>
<accession>A0A098B5U9</accession>
<dbReference type="AlphaFoldDB" id="A0A098B5U9"/>
<dbReference type="Gene3D" id="3.20.20.70">
    <property type="entry name" value="Aldolase class I"/>
    <property type="match status" value="1"/>
</dbReference>
<evidence type="ECO:0000256" key="1">
    <source>
        <dbReference type="ARBA" id="ARBA00009716"/>
    </source>
</evidence>
<evidence type="ECO:0000313" key="4">
    <source>
        <dbReference type="EMBL" id="CDX04263.1"/>
    </source>
</evidence>
<dbReference type="InterPro" id="IPR024188">
    <property type="entry name" value="GltB"/>
</dbReference>